<reference evidence="2 3" key="1">
    <citation type="journal article" date="2023" name="Plants (Basel)">
        <title>Bridging the Gap: Combining Genomics and Transcriptomics Approaches to Understand Stylosanthes scabra, an Orphan Legume from the Brazilian Caatinga.</title>
        <authorList>
            <person name="Ferreira-Neto J.R.C."/>
            <person name="da Silva M.D."/>
            <person name="Binneck E."/>
            <person name="de Melo N.F."/>
            <person name="da Silva R.H."/>
            <person name="de Melo A.L.T.M."/>
            <person name="Pandolfi V."/>
            <person name="Bustamante F.O."/>
            <person name="Brasileiro-Vidal A.C."/>
            <person name="Benko-Iseppon A.M."/>
        </authorList>
    </citation>
    <scope>NUCLEOTIDE SEQUENCE [LARGE SCALE GENOMIC DNA]</scope>
    <source>
        <tissue evidence="2">Leaves</tissue>
    </source>
</reference>
<dbReference type="EMBL" id="JASCZI010153391">
    <property type="protein sequence ID" value="MED6177312.1"/>
    <property type="molecule type" value="Genomic_DNA"/>
</dbReference>
<evidence type="ECO:0000313" key="2">
    <source>
        <dbReference type="EMBL" id="MED6177312.1"/>
    </source>
</evidence>
<accession>A0ABU6VWG9</accession>
<gene>
    <name evidence="2" type="ORF">PIB30_097078</name>
</gene>
<feature type="compositionally biased region" description="Polar residues" evidence="1">
    <location>
        <begin position="132"/>
        <end position="144"/>
    </location>
</feature>
<evidence type="ECO:0000256" key="1">
    <source>
        <dbReference type="SAM" id="MobiDB-lite"/>
    </source>
</evidence>
<sequence length="144" mass="16420">ATFAHREPYLDSFRVVVGLLEDNRRMGSGVIYYVIEKREKFEESDDRADSNLAVMKMQRYHLDDEPFVHPLHSVRFDPDCPYEPLIKSFFACGRRNSSKGKDPSPQRSSPSRRASPTPQYSPLDHISRIGFPSSSPKMASLTQG</sequence>
<protein>
    <submittedName>
        <fullName evidence="2">Uncharacterized protein</fullName>
    </submittedName>
</protein>
<feature type="non-terminal residue" evidence="2">
    <location>
        <position position="1"/>
    </location>
</feature>
<comment type="caution">
    <text evidence="2">The sequence shown here is derived from an EMBL/GenBank/DDBJ whole genome shotgun (WGS) entry which is preliminary data.</text>
</comment>
<name>A0ABU6VWG9_9FABA</name>
<proteinExistence type="predicted"/>
<evidence type="ECO:0000313" key="3">
    <source>
        <dbReference type="Proteomes" id="UP001341840"/>
    </source>
</evidence>
<feature type="region of interest" description="Disordered" evidence="1">
    <location>
        <begin position="94"/>
        <end position="144"/>
    </location>
</feature>
<feature type="compositionally biased region" description="Low complexity" evidence="1">
    <location>
        <begin position="105"/>
        <end position="118"/>
    </location>
</feature>
<dbReference type="Proteomes" id="UP001341840">
    <property type="component" value="Unassembled WGS sequence"/>
</dbReference>
<organism evidence="2 3">
    <name type="scientific">Stylosanthes scabra</name>
    <dbReference type="NCBI Taxonomy" id="79078"/>
    <lineage>
        <taxon>Eukaryota</taxon>
        <taxon>Viridiplantae</taxon>
        <taxon>Streptophyta</taxon>
        <taxon>Embryophyta</taxon>
        <taxon>Tracheophyta</taxon>
        <taxon>Spermatophyta</taxon>
        <taxon>Magnoliopsida</taxon>
        <taxon>eudicotyledons</taxon>
        <taxon>Gunneridae</taxon>
        <taxon>Pentapetalae</taxon>
        <taxon>rosids</taxon>
        <taxon>fabids</taxon>
        <taxon>Fabales</taxon>
        <taxon>Fabaceae</taxon>
        <taxon>Papilionoideae</taxon>
        <taxon>50 kb inversion clade</taxon>
        <taxon>dalbergioids sensu lato</taxon>
        <taxon>Dalbergieae</taxon>
        <taxon>Pterocarpus clade</taxon>
        <taxon>Stylosanthes</taxon>
    </lineage>
</organism>
<keyword evidence="3" id="KW-1185">Reference proteome</keyword>